<dbReference type="Proteomes" id="UP001152799">
    <property type="component" value="Chromosome 3"/>
</dbReference>
<gene>
    <name evidence="2" type="ORF">CEUTPL_LOCUS7541</name>
</gene>
<reference evidence="2" key="1">
    <citation type="submission" date="2022-01" db="EMBL/GenBank/DDBJ databases">
        <authorList>
            <person name="King R."/>
        </authorList>
    </citation>
    <scope>NUCLEOTIDE SEQUENCE</scope>
</reference>
<accession>A0A9N9QNS6</accession>
<organism evidence="2 3">
    <name type="scientific">Ceutorhynchus assimilis</name>
    <name type="common">cabbage seed weevil</name>
    <dbReference type="NCBI Taxonomy" id="467358"/>
    <lineage>
        <taxon>Eukaryota</taxon>
        <taxon>Metazoa</taxon>
        <taxon>Ecdysozoa</taxon>
        <taxon>Arthropoda</taxon>
        <taxon>Hexapoda</taxon>
        <taxon>Insecta</taxon>
        <taxon>Pterygota</taxon>
        <taxon>Neoptera</taxon>
        <taxon>Endopterygota</taxon>
        <taxon>Coleoptera</taxon>
        <taxon>Polyphaga</taxon>
        <taxon>Cucujiformia</taxon>
        <taxon>Curculionidae</taxon>
        <taxon>Ceutorhynchinae</taxon>
        <taxon>Ceutorhynchus</taxon>
    </lineage>
</organism>
<feature type="coiled-coil region" evidence="1">
    <location>
        <begin position="22"/>
        <end position="102"/>
    </location>
</feature>
<evidence type="ECO:0000313" key="2">
    <source>
        <dbReference type="EMBL" id="CAG9766973.1"/>
    </source>
</evidence>
<keyword evidence="1" id="KW-0175">Coiled coil</keyword>
<dbReference type="AlphaFoldDB" id="A0A9N9QNS6"/>
<protein>
    <submittedName>
        <fullName evidence="2">Uncharacterized protein</fullName>
    </submittedName>
</protein>
<evidence type="ECO:0000313" key="3">
    <source>
        <dbReference type="Proteomes" id="UP001152799"/>
    </source>
</evidence>
<keyword evidence="3" id="KW-1185">Reference proteome</keyword>
<sequence>MFACGICIGSVMDRSLGSSGAVTEDVAKLQQSNRELEELVNRGKQEGIKLLEDLRNLRETREQMLTTIETLEAERESNELELRELKNEMVKSGSMIECMEQNKTKEKNRVLILGDSIGGHFRDILDEYVSNSFVVRS</sequence>
<name>A0A9N9QNS6_9CUCU</name>
<evidence type="ECO:0000256" key="1">
    <source>
        <dbReference type="SAM" id="Coils"/>
    </source>
</evidence>
<dbReference type="EMBL" id="OU892279">
    <property type="protein sequence ID" value="CAG9766973.1"/>
    <property type="molecule type" value="Genomic_DNA"/>
</dbReference>
<proteinExistence type="predicted"/>